<keyword evidence="10 16" id="KW-0100">Branched-chain amino acid biosynthesis</keyword>
<gene>
    <name evidence="18" type="ORF">GCM10009839_12890</name>
</gene>
<evidence type="ECO:0000313" key="19">
    <source>
        <dbReference type="Proteomes" id="UP001500751"/>
    </source>
</evidence>
<dbReference type="RefSeq" id="WP_344664564.1">
    <property type="nucleotide sequence ID" value="NZ_BAAAQN010000005.1"/>
</dbReference>
<keyword evidence="19" id="KW-1185">Reference proteome</keyword>
<comment type="pathway">
    <text evidence="3">Amino-acid biosynthesis; L-valine biosynthesis; L-valine from pyruvate: step 4/4.</text>
</comment>
<reference evidence="19" key="1">
    <citation type="journal article" date="2019" name="Int. J. Syst. Evol. Microbiol.">
        <title>The Global Catalogue of Microorganisms (GCM) 10K type strain sequencing project: providing services to taxonomists for standard genome sequencing and annotation.</title>
        <authorList>
            <consortium name="The Broad Institute Genomics Platform"/>
            <consortium name="The Broad Institute Genome Sequencing Center for Infectious Disease"/>
            <person name="Wu L."/>
            <person name="Ma J."/>
        </authorList>
    </citation>
    <scope>NUCLEOTIDE SEQUENCE [LARGE SCALE GENOMIC DNA]</scope>
    <source>
        <strain evidence="19">JCM 16014</strain>
    </source>
</reference>
<dbReference type="InterPro" id="IPR005786">
    <property type="entry name" value="B_amino_transII"/>
</dbReference>
<comment type="catalytic activity">
    <reaction evidence="13 16">
        <text>L-leucine + 2-oxoglutarate = 4-methyl-2-oxopentanoate + L-glutamate</text>
        <dbReference type="Rhea" id="RHEA:18321"/>
        <dbReference type="ChEBI" id="CHEBI:16810"/>
        <dbReference type="ChEBI" id="CHEBI:17865"/>
        <dbReference type="ChEBI" id="CHEBI:29985"/>
        <dbReference type="ChEBI" id="CHEBI:57427"/>
        <dbReference type="EC" id="2.6.1.42"/>
    </reaction>
</comment>
<organism evidence="18 19">
    <name type="scientific">Catenulispora yoronensis</name>
    <dbReference type="NCBI Taxonomy" id="450799"/>
    <lineage>
        <taxon>Bacteria</taxon>
        <taxon>Bacillati</taxon>
        <taxon>Actinomycetota</taxon>
        <taxon>Actinomycetes</taxon>
        <taxon>Catenulisporales</taxon>
        <taxon>Catenulisporaceae</taxon>
        <taxon>Catenulispora</taxon>
    </lineage>
</organism>
<comment type="caution">
    <text evidence="18">The sequence shown here is derived from an EMBL/GenBank/DDBJ whole genome shotgun (WGS) entry which is preliminary data.</text>
</comment>
<protein>
    <recommendedName>
        <fullName evidence="16">Branched-chain-amino-acid aminotransferase</fullName>
        <ecNumber evidence="16">2.6.1.42</ecNumber>
    </recommendedName>
</protein>
<evidence type="ECO:0000256" key="17">
    <source>
        <dbReference type="SAM" id="MobiDB-lite"/>
    </source>
</evidence>
<evidence type="ECO:0000256" key="8">
    <source>
        <dbReference type="ARBA" id="ARBA00022679"/>
    </source>
</evidence>
<feature type="region of interest" description="Disordered" evidence="17">
    <location>
        <begin position="1"/>
        <end position="20"/>
    </location>
</feature>
<dbReference type="EC" id="2.6.1.42" evidence="16"/>
<dbReference type="Proteomes" id="UP001500751">
    <property type="component" value="Unassembled WGS sequence"/>
</dbReference>
<evidence type="ECO:0000256" key="9">
    <source>
        <dbReference type="ARBA" id="ARBA00022898"/>
    </source>
</evidence>
<sequence length="363" mass="39320">MTEEITLAPQAPAASARVGHGDMFTGHMTSSVWSPQDGWRPSELLPLAPIPTHPGTLGMHYAQVVFEGMKAFRQPDGAIAVFRPWENAHRFQRSARRLAMPELPARMFVEAIDQLVAADGHELPAGDDELSLYIRPVMYGSEPNLMLRPSHEYRFLVLAFVAGGFFGDQPGALSVWVSRDHSRAMPGGTGDVKCAANYGPSFVAQQQAAAAGCQQVLWLDSGQRRWVEEMGGMNVFLVRGRGPEAELVTPELTGTLLPGVTRDSLLALGARMGFRVRQERVPIDALLADCASGAITEMFACGTAAVVAPIGRLRDADRQWTIGDGGPGPVTLALRERLVDVQHGRAADPDGWLRPVRLLGAER</sequence>
<evidence type="ECO:0000256" key="14">
    <source>
        <dbReference type="RuleBase" id="RU004106"/>
    </source>
</evidence>
<dbReference type="Pfam" id="PF01063">
    <property type="entry name" value="Aminotran_4"/>
    <property type="match status" value="1"/>
</dbReference>
<dbReference type="NCBIfam" id="NF009897">
    <property type="entry name" value="PRK13357.1"/>
    <property type="match status" value="1"/>
</dbReference>
<dbReference type="Gene3D" id="3.20.10.10">
    <property type="entry name" value="D-amino Acid Aminotransferase, subunit A, domain 2"/>
    <property type="match status" value="1"/>
</dbReference>
<comment type="similarity">
    <text evidence="5 14">Belongs to the class-IV pyridoxal-phosphate-dependent aminotransferase family.</text>
</comment>
<evidence type="ECO:0000256" key="13">
    <source>
        <dbReference type="ARBA" id="ARBA00049229"/>
    </source>
</evidence>
<accession>A0ABP5F904</accession>
<comment type="catalytic activity">
    <reaction evidence="11 16">
        <text>L-valine + 2-oxoglutarate = 3-methyl-2-oxobutanoate + L-glutamate</text>
        <dbReference type="Rhea" id="RHEA:24813"/>
        <dbReference type="ChEBI" id="CHEBI:11851"/>
        <dbReference type="ChEBI" id="CHEBI:16810"/>
        <dbReference type="ChEBI" id="CHEBI:29985"/>
        <dbReference type="ChEBI" id="CHEBI:57762"/>
        <dbReference type="EC" id="2.6.1.42"/>
    </reaction>
</comment>
<evidence type="ECO:0000256" key="6">
    <source>
        <dbReference type="ARBA" id="ARBA00022576"/>
    </source>
</evidence>
<evidence type="ECO:0000256" key="5">
    <source>
        <dbReference type="ARBA" id="ARBA00009320"/>
    </source>
</evidence>
<dbReference type="InterPro" id="IPR043131">
    <property type="entry name" value="BCAT-like_N"/>
</dbReference>
<evidence type="ECO:0000256" key="11">
    <source>
        <dbReference type="ARBA" id="ARBA00048212"/>
    </source>
</evidence>
<proteinExistence type="inferred from homology"/>
<dbReference type="Gene3D" id="3.30.470.10">
    <property type="match status" value="1"/>
</dbReference>
<dbReference type="PANTHER" id="PTHR11825:SF44">
    <property type="entry name" value="BRANCHED-CHAIN-AMINO-ACID AMINOTRANSFERASE"/>
    <property type="match status" value="1"/>
</dbReference>
<dbReference type="PANTHER" id="PTHR11825">
    <property type="entry name" value="SUBGROUP IIII AMINOTRANSFERASE"/>
    <property type="match status" value="1"/>
</dbReference>
<comment type="pathway">
    <text evidence="4">Amino-acid biosynthesis; L-leucine biosynthesis; L-leucine from 3-methyl-2-oxobutanoate: step 4/4.</text>
</comment>
<comment type="catalytic activity">
    <reaction evidence="12 16">
        <text>L-isoleucine + 2-oxoglutarate = (S)-3-methyl-2-oxopentanoate + L-glutamate</text>
        <dbReference type="Rhea" id="RHEA:24801"/>
        <dbReference type="ChEBI" id="CHEBI:16810"/>
        <dbReference type="ChEBI" id="CHEBI:29985"/>
        <dbReference type="ChEBI" id="CHEBI:35146"/>
        <dbReference type="ChEBI" id="CHEBI:58045"/>
        <dbReference type="EC" id="2.6.1.42"/>
    </reaction>
</comment>
<evidence type="ECO:0000313" key="18">
    <source>
        <dbReference type="EMBL" id="GAA2018206.1"/>
    </source>
</evidence>
<dbReference type="SUPFAM" id="SSF56752">
    <property type="entry name" value="D-aminoacid aminotransferase-like PLP-dependent enzymes"/>
    <property type="match status" value="1"/>
</dbReference>
<dbReference type="EMBL" id="BAAAQN010000005">
    <property type="protein sequence ID" value="GAA2018206.1"/>
    <property type="molecule type" value="Genomic_DNA"/>
</dbReference>
<dbReference type="InterPro" id="IPR018300">
    <property type="entry name" value="Aminotrans_IV_CS"/>
</dbReference>
<evidence type="ECO:0000256" key="16">
    <source>
        <dbReference type="RuleBase" id="RU004517"/>
    </source>
</evidence>
<evidence type="ECO:0000256" key="7">
    <source>
        <dbReference type="ARBA" id="ARBA00022605"/>
    </source>
</evidence>
<evidence type="ECO:0000256" key="2">
    <source>
        <dbReference type="ARBA" id="ARBA00004824"/>
    </source>
</evidence>
<evidence type="ECO:0000256" key="15">
    <source>
        <dbReference type="RuleBase" id="RU004516"/>
    </source>
</evidence>
<keyword evidence="7 16" id="KW-0028">Amino-acid biosynthesis</keyword>
<dbReference type="PROSITE" id="PS00770">
    <property type="entry name" value="AA_TRANSFER_CLASS_4"/>
    <property type="match status" value="1"/>
</dbReference>
<comment type="cofactor">
    <cofactor evidence="1 15">
        <name>pyridoxal 5'-phosphate</name>
        <dbReference type="ChEBI" id="CHEBI:597326"/>
    </cofactor>
</comment>
<comment type="pathway">
    <text evidence="2">Amino-acid biosynthesis; L-isoleucine biosynthesis; L-isoleucine from 2-oxobutanoate: step 4/4.</text>
</comment>
<evidence type="ECO:0000256" key="4">
    <source>
        <dbReference type="ARBA" id="ARBA00005072"/>
    </source>
</evidence>
<evidence type="ECO:0000256" key="10">
    <source>
        <dbReference type="ARBA" id="ARBA00023304"/>
    </source>
</evidence>
<dbReference type="InterPro" id="IPR043132">
    <property type="entry name" value="BCAT-like_C"/>
</dbReference>
<keyword evidence="6 16" id="KW-0032">Aminotransferase</keyword>
<dbReference type="NCBIfam" id="TIGR01123">
    <property type="entry name" value="ilvE_II"/>
    <property type="match status" value="1"/>
</dbReference>
<dbReference type="InterPro" id="IPR033939">
    <property type="entry name" value="BCAT_family"/>
</dbReference>
<evidence type="ECO:0000256" key="12">
    <source>
        <dbReference type="ARBA" id="ARBA00048798"/>
    </source>
</evidence>
<name>A0ABP5F904_9ACTN</name>
<evidence type="ECO:0000256" key="3">
    <source>
        <dbReference type="ARBA" id="ARBA00004931"/>
    </source>
</evidence>
<keyword evidence="9 15" id="KW-0663">Pyridoxal phosphate</keyword>
<dbReference type="InterPro" id="IPR036038">
    <property type="entry name" value="Aminotransferase-like"/>
</dbReference>
<dbReference type="CDD" id="cd01557">
    <property type="entry name" value="BCAT_beta_family"/>
    <property type="match status" value="1"/>
</dbReference>
<dbReference type="PIRSF" id="PIRSF006468">
    <property type="entry name" value="BCAT1"/>
    <property type="match status" value="1"/>
</dbReference>
<dbReference type="GO" id="GO:0008483">
    <property type="term" value="F:transaminase activity"/>
    <property type="evidence" value="ECO:0007669"/>
    <property type="project" value="UniProtKB-KW"/>
</dbReference>
<keyword evidence="8 16" id="KW-0808">Transferase</keyword>
<dbReference type="InterPro" id="IPR001544">
    <property type="entry name" value="Aminotrans_IV"/>
</dbReference>
<evidence type="ECO:0000256" key="1">
    <source>
        <dbReference type="ARBA" id="ARBA00001933"/>
    </source>
</evidence>